<proteinExistence type="predicted"/>
<dbReference type="Proteomes" id="UP000266915">
    <property type="component" value="Unassembled WGS sequence"/>
</dbReference>
<keyword evidence="1" id="KW-1133">Transmembrane helix</keyword>
<name>A0A3N2C0V7_9MICO</name>
<evidence type="ECO:0000313" key="3">
    <source>
        <dbReference type="Proteomes" id="UP000266915"/>
    </source>
</evidence>
<keyword evidence="1" id="KW-0472">Membrane</keyword>
<protein>
    <submittedName>
        <fullName evidence="2">Uncharacterized protein</fullName>
    </submittedName>
</protein>
<organism evidence="2 3">
    <name type="scientific">Plantibacter flavus</name>
    <dbReference type="NCBI Taxonomy" id="150123"/>
    <lineage>
        <taxon>Bacteria</taxon>
        <taxon>Bacillati</taxon>
        <taxon>Actinomycetota</taxon>
        <taxon>Actinomycetes</taxon>
        <taxon>Micrococcales</taxon>
        <taxon>Microbacteriaceae</taxon>
        <taxon>Plantibacter</taxon>
    </lineage>
</organism>
<dbReference type="AlphaFoldDB" id="A0A3N2C0V7"/>
<comment type="caution">
    <text evidence="2">The sequence shown here is derived from an EMBL/GenBank/DDBJ whole genome shotgun (WGS) entry which is preliminary data.</text>
</comment>
<dbReference type="EMBL" id="RKHL01000001">
    <property type="protein sequence ID" value="ROR81138.1"/>
    <property type="molecule type" value="Genomic_DNA"/>
</dbReference>
<keyword evidence="3" id="KW-1185">Reference proteome</keyword>
<evidence type="ECO:0000256" key="1">
    <source>
        <dbReference type="SAM" id="Phobius"/>
    </source>
</evidence>
<gene>
    <name evidence="2" type="ORF">EDD42_1190</name>
</gene>
<evidence type="ECO:0000313" key="2">
    <source>
        <dbReference type="EMBL" id="ROR81138.1"/>
    </source>
</evidence>
<feature type="transmembrane region" description="Helical" evidence="1">
    <location>
        <begin position="52"/>
        <end position="75"/>
    </location>
</feature>
<sequence>MSKHAAVPEIWFKSQRVIRTVLVNLIVILPVVNISLPLVVDAFTGNGVPAEVTILVNAIVAGILVVTGVVTRIIAIPAVNDFLTKLGAGSVPKSAVRDEI</sequence>
<accession>A0A3N2C0V7</accession>
<feature type="transmembrane region" description="Helical" evidence="1">
    <location>
        <begin position="21"/>
        <end position="40"/>
    </location>
</feature>
<reference evidence="2 3" key="1">
    <citation type="submission" date="2018-11" db="EMBL/GenBank/DDBJ databases">
        <title>Sequencing the genomes of 1000 actinobacteria strains.</title>
        <authorList>
            <person name="Klenk H.-P."/>
        </authorList>
    </citation>
    <scope>NUCLEOTIDE SEQUENCE [LARGE SCALE GENOMIC DNA]</scope>
    <source>
        <strain evidence="2 3">DSM 14012</strain>
    </source>
</reference>
<keyword evidence="1" id="KW-0812">Transmembrane</keyword>
<dbReference type="RefSeq" id="WP_085510374.1">
    <property type="nucleotide sequence ID" value="NZ_FXAP01000001.1"/>
</dbReference>